<keyword evidence="5 8" id="KW-1133">Transmembrane helix</keyword>
<dbReference type="InterPro" id="IPR024528">
    <property type="entry name" value="ThrE_2"/>
</dbReference>
<evidence type="ECO:0000256" key="8">
    <source>
        <dbReference type="SAM" id="Phobius"/>
    </source>
</evidence>
<accession>A0A3D8GR70</accession>
<evidence type="ECO:0000256" key="5">
    <source>
        <dbReference type="ARBA" id="ARBA00022989"/>
    </source>
</evidence>
<keyword evidence="6 8" id="KW-0472">Membrane</keyword>
<evidence type="ECO:0000256" key="6">
    <source>
        <dbReference type="ARBA" id="ARBA00023136"/>
    </source>
</evidence>
<dbReference type="PANTHER" id="PTHR34390">
    <property type="entry name" value="UPF0442 PROTEIN YJJB-RELATED"/>
    <property type="match status" value="1"/>
</dbReference>
<evidence type="ECO:0000256" key="7">
    <source>
        <dbReference type="ARBA" id="ARBA00034125"/>
    </source>
</evidence>
<name>A0A3D8GR70_9BACI</name>
<dbReference type="RefSeq" id="WP_115452235.1">
    <property type="nucleotide sequence ID" value="NZ_QNQT01000004.1"/>
</dbReference>
<keyword evidence="3" id="KW-0997">Cell inner membrane</keyword>
<dbReference type="AlphaFoldDB" id="A0A3D8GR70"/>
<dbReference type="EMBL" id="QNQT01000004">
    <property type="protein sequence ID" value="RDU36762.1"/>
    <property type="molecule type" value="Genomic_DNA"/>
</dbReference>
<keyword evidence="11" id="KW-1185">Reference proteome</keyword>
<protein>
    <recommendedName>
        <fullName evidence="9">Threonine/Serine exporter ThrE domain-containing protein</fullName>
    </recommendedName>
</protein>
<feature type="transmembrane region" description="Helical" evidence="8">
    <location>
        <begin position="52"/>
        <end position="71"/>
    </location>
</feature>
<evidence type="ECO:0000313" key="11">
    <source>
        <dbReference type="Proteomes" id="UP000257144"/>
    </source>
</evidence>
<evidence type="ECO:0000256" key="4">
    <source>
        <dbReference type="ARBA" id="ARBA00022692"/>
    </source>
</evidence>
<feature type="domain" description="Threonine/Serine exporter ThrE" evidence="9">
    <location>
        <begin position="6"/>
        <end position="133"/>
    </location>
</feature>
<dbReference type="GO" id="GO:0015744">
    <property type="term" value="P:succinate transport"/>
    <property type="evidence" value="ECO:0007669"/>
    <property type="project" value="TreeGrafter"/>
</dbReference>
<reference evidence="10 11" key="1">
    <citation type="submission" date="2018-07" db="EMBL/GenBank/DDBJ databases">
        <title>Bacillus sp. YLB-04 draft genome sequence.</title>
        <authorList>
            <person name="Yu L."/>
            <person name="Tang X."/>
        </authorList>
    </citation>
    <scope>NUCLEOTIDE SEQUENCE [LARGE SCALE GENOMIC DNA]</scope>
    <source>
        <strain evidence="10 11">YLB-04</strain>
    </source>
</reference>
<keyword evidence="2" id="KW-1003">Cell membrane</keyword>
<evidence type="ECO:0000256" key="1">
    <source>
        <dbReference type="ARBA" id="ARBA00004651"/>
    </source>
</evidence>
<comment type="subcellular location">
    <subcellularLocation>
        <location evidence="1">Cell membrane</location>
        <topology evidence="1">Multi-pass membrane protein</topology>
    </subcellularLocation>
</comment>
<feature type="transmembrane region" description="Helical" evidence="8">
    <location>
        <begin position="117"/>
        <end position="138"/>
    </location>
</feature>
<organism evidence="10 11">
    <name type="scientific">Neobacillus piezotolerans</name>
    <dbReference type="NCBI Taxonomy" id="2259171"/>
    <lineage>
        <taxon>Bacteria</taxon>
        <taxon>Bacillati</taxon>
        <taxon>Bacillota</taxon>
        <taxon>Bacilli</taxon>
        <taxon>Bacillales</taxon>
        <taxon>Bacillaceae</taxon>
        <taxon>Neobacillus</taxon>
    </lineage>
</organism>
<dbReference type="Pfam" id="PF12821">
    <property type="entry name" value="ThrE_2"/>
    <property type="match status" value="1"/>
</dbReference>
<gene>
    <name evidence="10" type="ORF">DRW41_11970</name>
</gene>
<proteinExistence type="inferred from homology"/>
<evidence type="ECO:0000259" key="9">
    <source>
        <dbReference type="Pfam" id="PF12821"/>
    </source>
</evidence>
<evidence type="ECO:0000256" key="2">
    <source>
        <dbReference type="ARBA" id="ARBA00022475"/>
    </source>
</evidence>
<keyword evidence="4 8" id="KW-0812">Transmembrane</keyword>
<sequence>MEILEQLITSFLATAGFGILFNAPRNMLGKCGIVGMAGWLVYFLIEKYISDSVSATLAAAFVVAVISHMLAKKNRTPVIIFSVSGIIPLVPGGISYDAMRHFVEIDYSTALSLAGKAFLLSGAIAMGLVFSEVLNHIWRHITSPDK</sequence>
<dbReference type="Proteomes" id="UP000257144">
    <property type="component" value="Unassembled WGS sequence"/>
</dbReference>
<evidence type="ECO:0000256" key="3">
    <source>
        <dbReference type="ARBA" id="ARBA00022519"/>
    </source>
</evidence>
<dbReference type="GO" id="GO:0005886">
    <property type="term" value="C:plasma membrane"/>
    <property type="evidence" value="ECO:0007669"/>
    <property type="project" value="UniProtKB-SubCell"/>
</dbReference>
<dbReference type="PANTHER" id="PTHR34390:SF1">
    <property type="entry name" value="SUCCINATE TRANSPORTER SUBUNIT YJJB-RELATED"/>
    <property type="match status" value="1"/>
</dbReference>
<evidence type="ECO:0000313" key="10">
    <source>
        <dbReference type="EMBL" id="RDU36762.1"/>
    </source>
</evidence>
<comment type="similarity">
    <text evidence="7">Belongs to the ThrE exporter (TC 2.A.79) family.</text>
</comment>
<dbReference type="OrthoDB" id="9810047at2"/>
<dbReference type="InterPro" id="IPR050539">
    <property type="entry name" value="ThrE_Dicarb/AminoAcid_Exp"/>
</dbReference>
<feature type="transmembrane region" description="Helical" evidence="8">
    <location>
        <begin position="77"/>
        <end position="96"/>
    </location>
</feature>
<comment type="caution">
    <text evidence="10">The sequence shown here is derived from an EMBL/GenBank/DDBJ whole genome shotgun (WGS) entry which is preliminary data.</text>
</comment>